<dbReference type="InterPro" id="IPR000222">
    <property type="entry name" value="PP2C_BS"/>
</dbReference>
<dbReference type="PROSITE" id="PS01032">
    <property type="entry name" value="PPM_1"/>
    <property type="match status" value="1"/>
</dbReference>
<dbReference type="EMBL" id="JBCNJP010000008">
    <property type="protein sequence ID" value="KAK9073748.1"/>
    <property type="molecule type" value="Genomic_DNA"/>
</dbReference>
<dbReference type="InterPro" id="IPR036457">
    <property type="entry name" value="PPM-type-like_dom_sf"/>
</dbReference>
<proteinExistence type="predicted"/>
<evidence type="ECO:0000256" key="1">
    <source>
        <dbReference type="SAM" id="MobiDB-lite"/>
    </source>
</evidence>
<organism evidence="2 3">
    <name type="scientific">Deinandra increscens subsp. villosa</name>
    <dbReference type="NCBI Taxonomy" id="3103831"/>
    <lineage>
        <taxon>Eukaryota</taxon>
        <taxon>Viridiplantae</taxon>
        <taxon>Streptophyta</taxon>
        <taxon>Embryophyta</taxon>
        <taxon>Tracheophyta</taxon>
        <taxon>Spermatophyta</taxon>
        <taxon>Magnoliopsida</taxon>
        <taxon>eudicotyledons</taxon>
        <taxon>Gunneridae</taxon>
        <taxon>Pentapetalae</taxon>
        <taxon>asterids</taxon>
        <taxon>campanulids</taxon>
        <taxon>Asterales</taxon>
        <taxon>Asteraceae</taxon>
        <taxon>Asteroideae</taxon>
        <taxon>Heliantheae alliance</taxon>
        <taxon>Madieae</taxon>
        <taxon>Madiinae</taxon>
        <taxon>Deinandra</taxon>
    </lineage>
</organism>
<dbReference type="Proteomes" id="UP001408789">
    <property type="component" value="Unassembled WGS sequence"/>
</dbReference>
<evidence type="ECO:0000313" key="3">
    <source>
        <dbReference type="Proteomes" id="UP001408789"/>
    </source>
</evidence>
<dbReference type="SUPFAM" id="SSF81606">
    <property type="entry name" value="PP2C-like"/>
    <property type="match status" value="1"/>
</dbReference>
<sequence length="181" mass="19075">MPMELSEDGGDLNHVDSSELSSTSSTVSSIFGGSSDVDLSSSSFSIASSSSDEILAAAVVPVKLGVEQHGGGEETKRLKKCVGRNKGVTWGFKSVIGRRKEMEDAVAVVPGFMSRTCHHVGGCTTPGSRTSLEISPIHFFAVYDGHGGSQVSCLINSQSVLFSYSNSNRMILPTTYTLTCS</sequence>
<feature type="region of interest" description="Disordered" evidence="1">
    <location>
        <begin position="1"/>
        <end position="27"/>
    </location>
</feature>
<dbReference type="Gene3D" id="3.60.40.10">
    <property type="entry name" value="PPM-type phosphatase domain"/>
    <property type="match status" value="1"/>
</dbReference>
<dbReference type="GO" id="GO:0043169">
    <property type="term" value="F:cation binding"/>
    <property type="evidence" value="ECO:0007669"/>
    <property type="project" value="InterPro"/>
</dbReference>
<evidence type="ECO:0008006" key="4">
    <source>
        <dbReference type="Google" id="ProtNLM"/>
    </source>
</evidence>
<reference evidence="2 3" key="1">
    <citation type="submission" date="2024-04" db="EMBL/GenBank/DDBJ databases">
        <title>The reference genome of an endangered Asteraceae, Deinandra increscens subsp. villosa, native to the Central Coast of California.</title>
        <authorList>
            <person name="Guilliams M."/>
            <person name="Hasenstab-Lehman K."/>
            <person name="Meyer R."/>
            <person name="Mcevoy S."/>
        </authorList>
    </citation>
    <scope>NUCLEOTIDE SEQUENCE [LARGE SCALE GENOMIC DNA]</scope>
    <source>
        <tissue evidence="2">Leaf</tissue>
    </source>
</reference>
<feature type="compositionally biased region" description="Acidic residues" evidence="1">
    <location>
        <begin position="1"/>
        <end position="10"/>
    </location>
</feature>
<comment type="caution">
    <text evidence="2">The sequence shown here is derived from an EMBL/GenBank/DDBJ whole genome shotgun (WGS) entry which is preliminary data.</text>
</comment>
<name>A0AAP0DMJ0_9ASTR</name>
<protein>
    <recommendedName>
        <fullName evidence="4">Protein phosphatase 2C</fullName>
    </recommendedName>
</protein>
<gene>
    <name evidence="2" type="ORF">SSX86_006342</name>
</gene>
<feature type="compositionally biased region" description="Low complexity" evidence="1">
    <location>
        <begin position="18"/>
        <end position="27"/>
    </location>
</feature>
<evidence type="ECO:0000313" key="2">
    <source>
        <dbReference type="EMBL" id="KAK9073748.1"/>
    </source>
</evidence>
<dbReference type="AlphaFoldDB" id="A0AAP0DMJ0"/>
<keyword evidence="3" id="KW-1185">Reference proteome</keyword>
<accession>A0AAP0DMJ0</accession>